<comment type="caution">
    <text evidence="1">The sequence shown here is derived from an EMBL/GenBank/DDBJ whole genome shotgun (WGS) entry which is preliminary data.</text>
</comment>
<sequence length="449" mass="52440">MSITREIVEQWTDKAQFTLRQAQELCSSTEKSLAAVNRQLSENLPKKLTENDNKLHDLRNLQDLITNYINFIRVKISEDTIKVYDHKYQRLQPCLAELNDVMDQLAGTKVPSILIDSNYNIKEEASLKDLTSTDEIDVLLANIDIYHSNMLKMHKFMNDSFTETIVIPFNNVITKKFNRITKLHNELIIENSQNSGLLSQVLKENNSLEGELVSILEMLTNHYDQCVLGLNSFNNSTSVDLEVLQNDSLEVPEVLKDLKSVCDVIVNNEIRSKRIISSIFNKSDELGEYIDDLNKVHGKFKSTNLFQLIVFLSKYDDFVKSSPIESTEHPLDNYFHVITQLTYHYRQFLSIFKTKYLVELHHQQFTFPRKFMAKLNKFLNEELYEFQQEEKERRDHWLKKYGDFIPKQFILPGDNQPSVVQVITEGVDDNVQQEKQLLDVIRNFMDKPN</sequence>
<name>A0ACA9Y0I8_9ASCO</name>
<gene>
    <name evidence="1" type="ORF">CLIB1444_01S04258</name>
</gene>
<reference evidence="1" key="1">
    <citation type="submission" date="2022-06" db="EMBL/GenBank/DDBJ databases">
        <authorList>
            <person name="Legras J.-L."/>
            <person name="Devillers H."/>
            <person name="Grondin C."/>
        </authorList>
    </citation>
    <scope>NUCLEOTIDE SEQUENCE</scope>
    <source>
        <strain evidence="1">CLIB 1444</strain>
    </source>
</reference>
<protein>
    <submittedName>
        <fullName evidence="1">Autophagy-related protein 17</fullName>
    </submittedName>
</protein>
<dbReference type="Proteomes" id="UP001152531">
    <property type="component" value="Unassembled WGS sequence"/>
</dbReference>
<evidence type="ECO:0000313" key="1">
    <source>
        <dbReference type="EMBL" id="CAH6718326.1"/>
    </source>
</evidence>
<dbReference type="EMBL" id="CALSDN010000001">
    <property type="protein sequence ID" value="CAH6718326.1"/>
    <property type="molecule type" value="Genomic_DNA"/>
</dbReference>
<keyword evidence="2" id="KW-1185">Reference proteome</keyword>
<organism evidence="1 2">
    <name type="scientific">[Candida] jaroonii</name>
    <dbReference type="NCBI Taxonomy" id="467808"/>
    <lineage>
        <taxon>Eukaryota</taxon>
        <taxon>Fungi</taxon>
        <taxon>Dikarya</taxon>
        <taxon>Ascomycota</taxon>
        <taxon>Saccharomycotina</taxon>
        <taxon>Pichiomycetes</taxon>
        <taxon>Debaryomycetaceae</taxon>
        <taxon>Yamadazyma</taxon>
    </lineage>
</organism>
<proteinExistence type="predicted"/>
<evidence type="ECO:0000313" key="2">
    <source>
        <dbReference type="Proteomes" id="UP001152531"/>
    </source>
</evidence>
<accession>A0ACA9Y0I8</accession>